<dbReference type="InterPro" id="IPR003761">
    <property type="entry name" value="Exonuc_VII_S"/>
</dbReference>
<evidence type="ECO:0000313" key="8">
    <source>
        <dbReference type="Proteomes" id="UP000032679"/>
    </source>
</evidence>
<gene>
    <name evidence="6" type="primary">xseB</name>
    <name evidence="7" type="ORF">Tasa_009_109</name>
</gene>
<dbReference type="GO" id="GO:0006308">
    <property type="term" value="P:DNA catabolic process"/>
    <property type="evidence" value="ECO:0007669"/>
    <property type="project" value="UniProtKB-UniRule"/>
</dbReference>
<proteinExistence type="inferred from homology"/>
<dbReference type="NCBIfam" id="TIGR01280">
    <property type="entry name" value="xseB"/>
    <property type="match status" value="1"/>
</dbReference>
<dbReference type="Proteomes" id="UP000032679">
    <property type="component" value="Unassembled WGS sequence"/>
</dbReference>
<protein>
    <recommendedName>
        <fullName evidence="6">Exodeoxyribonuclease 7 small subunit</fullName>
        <ecNumber evidence="6">3.1.11.6</ecNumber>
    </recommendedName>
    <alternativeName>
        <fullName evidence="6">Exodeoxyribonuclease VII small subunit</fullName>
        <shortName evidence="6">Exonuclease VII small subunit</shortName>
    </alternativeName>
</protein>
<dbReference type="NCBIfam" id="NF002139">
    <property type="entry name" value="PRK00977.1-3"/>
    <property type="match status" value="1"/>
</dbReference>
<keyword evidence="2 6" id="KW-0963">Cytoplasm</keyword>
<dbReference type="InterPro" id="IPR037004">
    <property type="entry name" value="Exonuc_VII_ssu_sf"/>
</dbReference>
<evidence type="ECO:0000256" key="6">
    <source>
        <dbReference type="HAMAP-Rule" id="MF_00337"/>
    </source>
</evidence>
<evidence type="ECO:0000313" key="7">
    <source>
        <dbReference type="EMBL" id="GAN53314.1"/>
    </source>
</evidence>
<dbReference type="PANTHER" id="PTHR34137:SF1">
    <property type="entry name" value="EXODEOXYRIBONUCLEASE 7 SMALL SUBUNIT"/>
    <property type="match status" value="1"/>
</dbReference>
<comment type="subunit">
    <text evidence="6">Heterooligomer composed of large and small subunits.</text>
</comment>
<evidence type="ECO:0000256" key="3">
    <source>
        <dbReference type="ARBA" id="ARBA00022722"/>
    </source>
</evidence>
<comment type="catalytic activity">
    <reaction evidence="6">
        <text>Exonucleolytic cleavage in either 5'- to 3'- or 3'- to 5'-direction to yield nucleoside 5'-phosphates.</text>
        <dbReference type="EC" id="3.1.11.6"/>
    </reaction>
</comment>
<reference evidence="7 8" key="1">
    <citation type="submission" date="2012-10" db="EMBL/GenBank/DDBJ databases">
        <title>Genome sequencing of Tanticharoenia sakaeratensis NBRC 103193.</title>
        <authorList>
            <person name="Azuma Y."/>
            <person name="Hadano H."/>
            <person name="Hirakawa H."/>
            <person name="Matsushita K."/>
        </authorList>
    </citation>
    <scope>NUCLEOTIDE SEQUENCE [LARGE SCALE GENOMIC DNA]</scope>
    <source>
        <strain evidence="7 8">NBRC 103193</strain>
    </source>
</reference>
<dbReference type="Gene3D" id="1.10.287.1040">
    <property type="entry name" value="Exonuclease VII, small subunit"/>
    <property type="match status" value="1"/>
</dbReference>
<evidence type="ECO:0000256" key="1">
    <source>
        <dbReference type="ARBA" id="ARBA00009998"/>
    </source>
</evidence>
<dbReference type="Pfam" id="PF02609">
    <property type="entry name" value="Exonuc_VII_S"/>
    <property type="match status" value="1"/>
</dbReference>
<sequence>MTADISRLSFEDALSELERIVRDLEGGQMKLEDAISSYEQGAALRQHCEAKLGEADMRVRAIMERADGTVASETLEDAGR</sequence>
<dbReference type="EC" id="3.1.11.6" evidence="6"/>
<keyword evidence="3 6" id="KW-0540">Nuclease</keyword>
<accession>A0A0D6MI51</accession>
<keyword evidence="8" id="KW-1185">Reference proteome</keyword>
<keyword evidence="4 6" id="KW-0378">Hydrolase</keyword>
<comment type="subcellular location">
    <subcellularLocation>
        <location evidence="6">Cytoplasm</location>
    </subcellularLocation>
</comment>
<dbReference type="GO" id="GO:0005829">
    <property type="term" value="C:cytosol"/>
    <property type="evidence" value="ECO:0007669"/>
    <property type="project" value="TreeGrafter"/>
</dbReference>
<dbReference type="HAMAP" id="MF_00337">
    <property type="entry name" value="Exonuc_7_S"/>
    <property type="match status" value="1"/>
</dbReference>
<comment type="caution">
    <text evidence="7">The sequence shown here is derived from an EMBL/GenBank/DDBJ whole genome shotgun (WGS) entry which is preliminary data.</text>
</comment>
<dbReference type="RefSeq" id="WP_048847125.1">
    <property type="nucleotide sequence ID" value="NZ_BALE01000009.1"/>
</dbReference>
<dbReference type="OrthoDB" id="9808145at2"/>
<organism evidence="7 8">
    <name type="scientific">Tanticharoenia sakaeratensis NBRC 103193</name>
    <dbReference type="NCBI Taxonomy" id="1231623"/>
    <lineage>
        <taxon>Bacteria</taxon>
        <taxon>Pseudomonadati</taxon>
        <taxon>Pseudomonadota</taxon>
        <taxon>Alphaproteobacteria</taxon>
        <taxon>Acetobacterales</taxon>
        <taxon>Acetobacteraceae</taxon>
        <taxon>Tanticharoenia</taxon>
    </lineage>
</organism>
<evidence type="ECO:0000256" key="5">
    <source>
        <dbReference type="ARBA" id="ARBA00022839"/>
    </source>
</evidence>
<dbReference type="EMBL" id="BALE01000009">
    <property type="protein sequence ID" value="GAN53314.1"/>
    <property type="molecule type" value="Genomic_DNA"/>
</dbReference>
<dbReference type="AlphaFoldDB" id="A0A0D6MI51"/>
<evidence type="ECO:0000256" key="2">
    <source>
        <dbReference type="ARBA" id="ARBA00022490"/>
    </source>
</evidence>
<comment type="function">
    <text evidence="6">Bidirectionally degrades single-stranded DNA into large acid-insoluble oligonucleotides, which are then degraded further into small acid-soluble oligonucleotides.</text>
</comment>
<comment type="similarity">
    <text evidence="1 6">Belongs to the XseB family.</text>
</comment>
<dbReference type="PANTHER" id="PTHR34137">
    <property type="entry name" value="EXODEOXYRIBONUCLEASE 7 SMALL SUBUNIT"/>
    <property type="match status" value="1"/>
</dbReference>
<dbReference type="GO" id="GO:0008855">
    <property type="term" value="F:exodeoxyribonuclease VII activity"/>
    <property type="evidence" value="ECO:0007669"/>
    <property type="project" value="UniProtKB-UniRule"/>
</dbReference>
<evidence type="ECO:0000256" key="4">
    <source>
        <dbReference type="ARBA" id="ARBA00022801"/>
    </source>
</evidence>
<dbReference type="GO" id="GO:0009318">
    <property type="term" value="C:exodeoxyribonuclease VII complex"/>
    <property type="evidence" value="ECO:0007669"/>
    <property type="project" value="UniProtKB-UniRule"/>
</dbReference>
<dbReference type="STRING" id="1231623.Tasa_009_109"/>
<name>A0A0D6MI51_9PROT</name>
<dbReference type="SUPFAM" id="SSF116842">
    <property type="entry name" value="XseB-like"/>
    <property type="match status" value="1"/>
</dbReference>
<keyword evidence="5 6" id="KW-0269">Exonuclease</keyword>